<dbReference type="PROSITE" id="PS51257">
    <property type="entry name" value="PROKAR_LIPOPROTEIN"/>
    <property type="match status" value="1"/>
</dbReference>
<name>A0A2W5PR69_VARPD</name>
<keyword evidence="1" id="KW-0732">Signal</keyword>
<dbReference type="EMBL" id="QFPP01000321">
    <property type="protein sequence ID" value="PZQ68441.1"/>
    <property type="molecule type" value="Genomic_DNA"/>
</dbReference>
<dbReference type="Proteomes" id="UP000249135">
    <property type="component" value="Unassembled WGS sequence"/>
</dbReference>
<evidence type="ECO:0008006" key="4">
    <source>
        <dbReference type="Google" id="ProtNLM"/>
    </source>
</evidence>
<feature type="chain" id="PRO_5016003022" description="Lipoprotein" evidence="1">
    <location>
        <begin position="21"/>
        <end position="105"/>
    </location>
</feature>
<dbReference type="AlphaFoldDB" id="A0A2W5PR69"/>
<sequence length="105" mass="11216">MRRRASLLLPLAAAALAGCASVSGFDIGARTLHYVSPLGALAPGQWIHADCRTRADQNAAVFKDWVLVHHRIAVRYWIVPTAGAAPPQSVQVDEHACARVVPPVS</sequence>
<comment type="caution">
    <text evidence="2">The sequence shown here is derived from an EMBL/GenBank/DDBJ whole genome shotgun (WGS) entry which is preliminary data.</text>
</comment>
<gene>
    <name evidence="2" type="ORF">DI563_20440</name>
</gene>
<evidence type="ECO:0000313" key="2">
    <source>
        <dbReference type="EMBL" id="PZQ68441.1"/>
    </source>
</evidence>
<feature type="signal peptide" evidence="1">
    <location>
        <begin position="1"/>
        <end position="20"/>
    </location>
</feature>
<evidence type="ECO:0000313" key="3">
    <source>
        <dbReference type="Proteomes" id="UP000249135"/>
    </source>
</evidence>
<protein>
    <recommendedName>
        <fullName evidence="4">Lipoprotein</fullName>
    </recommendedName>
</protein>
<accession>A0A2W5PR69</accession>
<evidence type="ECO:0000256" key="1">
    <source>
        <dbReference type="SAM" id="SignalP"/>
    </source>
</evidence>
<reference evidence="2 3" key="1">
    <citation type="submission" date="2017-08" db="EMBL/GenBank/DDBJ databases">
        <title>Infants hospitalized years apart are colonized by the same room-sourced microbial strains.</title>
        <authorList>
            <person name="Brooks B."/>
            <person name="Olm M.R."/>
            <person name="Firek B.A."/>
            <person name="Baker R."/>
            <person name="Thomas B.C."/>
            <person name="Morowitz M.J."/>
            <person name="Banfield J.F."/>
        </authorList>
    </citation>
    <scope>NUCLEOTIDE SEQUENCE [LARGE SCALE GENOMIC DNA]</scope>
    <source>
        <strain evidence="2">S2_005_003_R2_41</strain>
    </source>
</reference>
<proteinExistence type="predicted"/>
<organism evidence="2 3">
    <name type="scientific">Variovorax paradoxus</name>
    <dbReference type="NCBI Taxonomy" id="34073"/>
    <lineage>
        <taxon>Bacteria</taxon>
        <taxon>Pseudomonadati</taxon>
        <taxon>Pseudomonadota</taxon>
        <taxon>Betaproteobacteria</taxon>
        <taxon>Burkholderiales</taxon>
        <taxon>Comamonadaceae</taxon>
        <taxon>Variovorax</taxon>
    </lineage>
</organism>